<evidence type="ECO:0000256" key="1">
    <source>
        <dbReference type="ARBA" id="ARBA00010587"/>
    </source>
</evidence>
<comment type="caution">
    <text evidence="5">The sequence shown here is derived from an EMBL/GenBank/DDBJ whole genome shotgun (WGS) entry which is preliminary data.</text>
</comment>
<evidence type="ECO:0000256" key="2">
    <source>
        <dbReference type="ARBA" id="ARBA00022723"/>
    </source>
</evidence>
<sequence length="132" mass="14842">MPHIPQWSHTLSVRNARLDEQHIVLIELSKELIALVKGAPTTDAPILQALREFADLARRHDELEEGLLAANGCPTLDEHRAIHRLAEAELDRWMATAASESLDRKALVDGLDGWMAHHLTETDMPVKGYMHE</sequence>
<keyword evidence="6" id="KW-1185">Reference proteome</keyword>
<evidence type="ECO:0000259" key="4">
    <source>
        <dbReference type="Pfam" id="PF01814"/>
    </source>
</evidence>
<evidence type="ECO:0000313" key="5">
    <source>
        <dbReference type="EMBL" id="MFC7408663.1"/>
    </source>
</evidence>
<dbReference type="Proteomes" id="UP001596501">
    <property type="component" value="Unassembled WGS sequence"/>
</dbReference>
<gene>
    <name evidence="5" type="ORF">ACFQPB_07305</name>
</gene>
<dbReference type="SUPFAM" id="SSF47188">
    <property type="entry name" value="Hemerythrin-like"/>
    <property type="match status" value="1"/>
</dbReference>
<dbReference type="InterPro" id="IPR035938">
    <property type="entry name" value="Hemerythrin-like_sf"/>
</dbReference>
<dbReference type="CDD" id="cd12107">
    <property type="entry name" value="Hemerythrin"/>
    <property type="match status" value="1"/>
</dbReference>
<dbReference type="RefSeq" id="WP_382221299.1">
    <property type="nucleotide sequence ID" value="NZ_JBHTCA010000004.1"/>
</dbReference>
<feature type="domain" description="Hemerythrin-like" evidence="4">
    <location>
        <begin position="17"/>
        <end position="124"/>
    </location>
</feature>
<dbReference type="Pfam" id="PF01814">
    <property type="entry name" value="Hemerythrin"/>
    <property type="match status" value="1"/>
</dbReference>
<accession>A0ABW2QGS8</accession>
<comment type="similarity">
    <text evidence="1">Belongs to the hemerythrin family.</text>
</comment>
<organism evidence="5 6">
    <name type="scientific">Hydrogenophaga atypica</name>
    <dbReference type="NCBI Taxonomy" id="249409"/>
    <lineage>
        <taxon>Bacteria</taxon>
        <taxon>Pseudomonadati</taxon>
        <taxon>Pseudomonadota</taxon>
        <taxon>Betaproteobacteria</taxon>
        <taxon>Burkholderiales</taxon>
        <taxon>Comamonadaceae</taxon>
        <taxon>Hydrogenophaga</taxon>
    </lineage>
</organism>
<dbReference type="InterPro" id="IPR012827">
    <property type="entry name" value="Hemerythrin_metal-bd"/>
</dbReference>
<protein>
    <submittedName>
        <fullName evidence="5">Bacteriohemerythrin</fullName>
    </submittedName>
</protein>
<reference evidence="6" key="1">
    <citation type="journal article" date="2019" name="Int. J. Syst. Evol. Microbiol.">
        <title>The Global Catalogue of Microorganisms (GCM) 10K type strain sequencing project: providing services to taxonomists for standard genome sequencing and annotation.</title>
        <authorList>
            <consortium name="The Broad Institute Genomics Platform"/>
            <consortium name="The Broad Institute Genome Sequencing Center for Infectious Disease"/>
            <person name="Wu L."/>
            <person name="Ma J."/>
        </authorList>
    </citation>
    <scope>NUCLEOTIDE SEQUENCE [LARGE SCALE GENOMIC DNA]</scope>
    <source>
        <strain evidence="6">CGMCC 1.12371</strain>
    </source>
</reference>
<dbReference type="InterPro" id="IPR012312">
    <property type="entry name" value="Hemerythrin-like"/>
</dbReference>
<dbReference type="Gene3D" id="1.20.120.50">
    <property type="entry name" value="Hemerythrin-like"/>
    <property type="match status" value="1"/>
</dbReference>
<name>A0ABW2QGS8_9BURK</name>
<dbReference type="EMBL" id="JBHTCA010000004">
    <property type="protein sequence ID" value="MFC7408663.1"/>
    <property type="molecule type" value="Genomic_DNA"/>
</dbReference>
<dbReference type="NCBIfam" id="TIGR02481">
    <property type="entry name" value="hemeryth_dom"/>
    <property type="match status" value="1"/>
</dbReference>
<evidence type="ECO:0000313" key="6">
    <source>
        <dbReference type="Proteomes" id="UP001596501"/>
    </source>
</evidence>
<evidence type="ECO:0000256" key="3">
    <source>
        <dbReference type="ARBA" id="ARBA00023004"/>
    </source>
</evidence>
<proteinExistence type="inferred from homology"/>
<keyword evidence="2" id="KW-0479">Metal-binding</keyword>
<keyword evidence="3" id="KW-0408">Iron</keyword>